<dbReference type="OrthoDB" id="28755at2759"/>
<keyword evidence="2" id="KW-1133">Transmembrane helix</keyword>
<feature type="region of interest" description="Disordered" evidence="1">
    <location>
        <begin position="224"/>
        <end position="254"/>
    </location>
</feature>
<organism evidence="3 4">
    <name type="scientific">Paraphaeosphaeria sporulosa</name>
    <dbReference type="NCBI Taxonomy" id="1460663"/>
    <lineage>
        <taxon>Eukaryota</taxon>
        <taxon>Fungi</taxon>
        <taxon>Dikarya</taxon>
        <taxon>Ascomycota</taxon>
        <taxon>Pezizomycotina</taxon>
        <taxon>Dothideomycetes</taxon>
        <taxon>Pleosporomycetidae</taxon>
        <taxon>Pleosporales</taxon>
        <taxon>Massarineae</taxon>
        <taxon>Didymosphaeriaceae</taxon>
        <taxon>Paraphaeosphaeria</taxon>
    </lineage>
</organism>
<keyword evidence="2" id="KW-0812">Transmembrane</keyword>
<dbReference type="InterPro" id="IPR021838">
    <property type="entry name" value="DUF3431"/>
</dbReference>
<dbReference type="PANTHER" id="PTHR37490:SF1">
    <property type="entry name" value="GLYCOSYLTRANSFERASE 2-LIKE DOMAIN-CONTAINING PROTEIN"/>
    <property type="match status" value="1"/>
</dbReference>
<feature type="transmembrane region" description="Helical" evidence="2">
    <location>
        <begin position="49"/>
        <end position="69"/>
    </location>
</feature>
<feature type="transmembrane region" description="Helical" evidence="2">
    <location>
        <begin position="163"/>
        <end position="184"/>
    </location>
</feature>
<dbReference type="InParanoid" id="A0A177D063"/>
<dbReference type="GeneID" id="28767972"/>
<feature type="compositionally biased region" description="Polar residues" evidence="1">
    <location>
        <begin position="224"/>
        <end position="234"/>
    </location>
</feature>
<protein>
    <submittedName>
        <fullName evidence="3">Uncharacterized protein</fullName>
    </submittedName>
</protein>
<proteinExistence type="predicted"/>
<dbReference type="AlphaFoldDB" id="A0A177D063"/>
<evidence type="ECO:0000256" key="1">
    <source>
        <dbReference type="SAM" id="MobiDB-lite"/>
    </source>
</evidence>
<dbReference type="Pfam" id="PF11913">
    <property type="entry name" value="DUF3431"/>
    <property type="match status" value="1"/>
</dbReference>
<dbReference type="RefSeq" id="XP_018042865.1">
    <property type="nucleotide sequence ID" value="XM_018184486.1"/>
</dbReference>
<name>A0A177D063_9PLEO</name>
<feature type="transmembrane region" description="Helical" evidence="2">
    <location>
        <begin position="120"/>
        <end position="142"/>
    </location>
</feature>
<dbReference type="PANTHER" id="PTHR37490">
    <property type="entry name" value="EXPRESSED PROTEIN"/>
    <property type="match status" value="1"/>
</dbReference>
<dbReference type="EMBL" id="KV441548">
    <property type="protein sequence ID" value="OAG12500.1"/>
    <property type="molecule type" value="Genomic_DNA"/>
</dbReference>
<dbReference type="STRING" id="1460663.A0A177D063"/>
<sequence length="559" mass="62417">MMIPIAFCAESLFLHIVTSAPQDYNEILRISLLAGAGAGLLATDHRLSVPGLVSSILAMLFAGVARAFWKIAIRCNPDDVVAKDKDQTGRYVIIGASVGVTWALVFWKGEPIFTLDFSNVPLFTINALASALALALGKSMLLPMDDESVDSNFQNSDAPVHHVWDASTLLVLAGIVGCYSTLSYRRSYTSAYQFVCFLVAIICIESRVYVEAFKDRSQSARTSHSTYELSPSSSEDGESVDLANEDGHSGNQPISRTKTIRRVMLGIAVFSLWTMYGISNANDRREDRSTVLLDQDYEPQLPVEIVLSMYKEPIYEVVSLIHNLRSIPSLSDAHVTIYIKDAFADNDSIQHLTRANDVITLPNIGREGETYLNHILNRWDSLARQTIFLQAGIHNPREFYKHVRNYYSSSQTGFLNLGWSGTVCNCADCGDRLFWTDTTHVLAQLHAQMYNGSTSVCESVLLSYKGQFVVSAARIRGISRDVYNTLWQAFIDENSWAHQQPYLEGRPDSMSAPDFGYTMERMWNLLFQCSNREVAWKCPSLVSGWRVGGEIADCQCFDD</sequence>
<feature type="non-terminal residue" evidence="3">
    <location>
        <position position="1"/>
    </location>
</feature>
<evidence type="ECO:0000313" key="3">
    <source>
        <dbReference type="EMBL" id="OAG12500.1"/>
    </source>
</evidence>
<accession>A0A177D063</accession>
<feature type="transmembrane region" description="Helical" evidence="2">
    <location>
        <begin position="90"/>
        <end position="108"/>
    </location>
</feature>
<keyword evidence="4" id="KW-1185">Reference proteome</keyword>
<feature type="transmembrane region" description="Helical" evidence="2">
    <location>
        <begin position="190"/>
        <end position="210"/>
    </location>
</feature>
<evidence type="ECO:0000256" key="2">
    <source>
        <dbReference type="SAM" id="Phobius"/>
    </source>
</evidence>
<reference evidence="3 4" key="1">
    <citation type="submission" date="2016-05" db="EMBL/GenBank/DDBJ databases">
        <title>Comparative analysis of secretome profiles of manganese(II)-oxidizing ascomycete fungi.</title>
        <authorList>
            <consortium name="DOE Joint Genome Institute"/>
            <person name="Zeiner C.A."/>
            <person name="Purvine S.O."/>
            <person name="Zink E.M."/>
            <person name="Wu S."/>
            <person name="Pasa-Tolic L."/>
            <person name="Chaput D.L."/>
            <person name="Haridas S."/>
            <person name="Grigoriev I.V."/>
            <person name="Santelli C.M."/>
            <person name="Hansel C.M."/>
        </authorList>
    </citation>
    <scope>NUCLEOTIDE SEQUENCE [LARGE SCALE GENOMIC DNA]</scope>
    <source>
        <strain evidence="3 4">AP3s5-JAC2a</strain>
    </source>
</reference>
<keyword evidence="2" id="KW-0472">Membrane</keyword>
<evidence type="ECO:0000313" key="4">
    <source>
        <dbReference type="Proteomes" id="UP000077069"/>
    </source>
</evidence>
<dbReference type="Proteomes" id="UP000077069">
    <property type="component" value="Unassembled WGS sequence"/>
</dbReference>
<gene>
    <name evidence="3" type="ORF">CC84DRAFT_1254749</name>
</gene>